<dbReference type="PATRIC" id="fig|307121.4.peg.6078"/>
<evidence type="ECO:0000313" key="5">
    <source>
        <dbReference type="Proteomes" id="UP000199393"/>
    </source>
</evidence>
<dbReference type="Gene3D" id="3.40.50.720">
    <property type="entry name" value="NAD(P)-binding Rossmann-like Domain"/>
    <property type="match status" value="1"/>
</dbReference>
<dbReference type="EMBL" id="LT598496">
    <property type="protein sequence ID" value="SBV30373.1"/>
    <property type="molecule type" value="Genomic_DNA"/>
</dbReference>
<protein>
    <submittedName>
        <fullName evidence="4">Short-chain dehydrogenase</fullName>
    </submittedName>
</protein>
<reference evidence="5" key="1">
    <citation type="submission" date="2016-06" db="EMBL/GenBank/DDBJ databases">
        <authorList>
            <person name="Varghese N."/>
        </authorList>
    </citation>
    <scope>NUCLEOTIDE SEQUENCE [LARGE SCALE GENOMIC DNA]</scope>
    <source>
        <strain evidence="5">DSM 45344</strain>
    </source>
</reference>
<dbReference type="InterPro" id="IPR002347">
    <property type="entry name" value="SDR_fam"/>
</dbReference>
<dbReference type="PANTHER" id="PTHR43669:SF3">
    <property type="entry name" value="ALCOHOL DEHYDROGENASE, PUTATIVE (AFU_ORTHOLOGUE AFUA_3G03445)-RELATED"/>
    <property type="match status" value="1"/>
</dbReference>
<dbReference type="PRINTS" id="PR00081">
    <property type="entry name" value="GDHRDH"/>
</dbReference>
<dbReference type="PROSITE" id="PS00061">
    <property type="entry name" value="ADH_SHORT"/>
    <property type="match status" value="1"/>
</dbReference>
<sequence>MKINGSVALVTGANRGIGRHFTQQLLERGAAKVYATARHPERIDIPGVETLRLDITDPEQVAAAAAAASDVTLLVNNAGISTGTNLVTGDLATVRLEMDTHFYGTLSMVRAFAPVLARNGGGAILNVLSALSWFAFDGANAYGAAKAAAWSLTNGVRLELAKQGTLVTGLHLGSVDTDMMADYDGEKGDPADVVRAALDGIEADKLEVVADEWSAHVKASLAADPSAFYTDLGRG</sequence>
<dbReference type="PANTHER" id="PTHR43669">
    <property type="entry name" value="5-KETO-D-GLUCONATE 5-REDUCTASE"/>
    <property type="match status" value="1"/>
</dbReference>
<evidence type="ECO:0000256" key="1">
    <source>
        <dbReference type="ARBA" id="ARBA00006484"/>
    </source>
</evidence>
<dbReference type="InterPro" id="IPR020904">
    <property type="entry name" value="Sc_DH/Rdtase_CS"/>
</dbReference>
<evidence type="ECO:0000256" key="3">
    <source>
        <dbReference type="RuleBase" id="RU000363"/>
    </source>
</evidence>
<dbReference type="NCBIfam" id="NF006119">
    <property type="entry name" value="PRK08264.1-5"/>
    <property type="match status" value="1"/>
</dbReference>
<proteinExistence type="inferred from homology"/>
<dbReference type="InterPro" id="IPR036291">
    <property type="entry name" value="NAD(P)-bd_dom_sf"/>
</dbReference>
<dbReference type="GO" id="GO:0016491">
    <property type="term" value="F:oxidoreductase activity"/>
    <property type="evidence" value="ECO:0007669"/>
    <property type="project" value="UniProtKB-KW"/>
</dbReference>
<dbReference type="RefSeq" id="WP_091596320.1">
    <property type="nucleotide sequence ID" value="NZ_JBHRWG010000002.1"/>
</dbReference>
<keyword evidence="5" id="KW-1185">Reference proteome</keyword>
<gene>
    <name evidence="4" type="ORF">GA0070620_5970</name>
</gene>
<organism evidence="4 5">
    <name type="scientific">Micromonospora krabiensis</name>
    <dbReference type="NCBI Taxonomy" id="307121"/>
    <lineage>
        <taxon>Bacteria</taxon>
        <taxon>Bacillati</taxon>
        <taxon>Actinomycetota</taxon>
        <taxon>Actinomycetes</taxon>
        <taxon>Micromonosporales</taxon>
        <taxon>Micromonosporaceae</taxon>
        <taxon>Micromonospora</taxon>
    </lineage>
</organism>
<dbReference type="OrthoDB" id="3212478at2"/>
<dbReference type="SUPFAM" id="SSF51735">
    <property type="entry name" value="NAD(P)-binding Rossmann-fold domains"/>
    <property type="match status" value="1"/>
</dbReference>
<accession>A0A1C3NCQ6</accession>
<dbReference type="PRINTS" id="PR00080">
    <property type="entry name" value="SDRFAMILY"/>
</dbReference>
<comment type="similarity">
    <text evidence="1 3">Belongs to the short-chain dehydrogenases/reductases (SDR) family.</text>
</comment>
<dbReference type="Proteomes" id="UP000199393">
    <property type="component" value="Chromosome I"/>
</dbReference>
<evidence type="ECO:0000313" key="4">
    <source>
        <dbReference type="EMBL" id="SBV30373.1"/>
    </source>
</evidence>
<dbReference type="STRING" id="307121.GA0070620_5970"/>
<name>A0A1C3NCQ6_9ACTN</name>
<keyword evidence="2" id="KW-0560">Oxidoreductase</keyword>
<dbReference type="Pfam" id="PF00106">
    <property type="entry name" value="adh_short"/>
    <property type="match status" value="1"/>
</dbReference>
<dbReference type="AlphaFoldDB" id="A0A1C3NCQ6"/>
<evidence type="ECO:0000256" key="2">
    <source>
        <dbReference type="ARBA" id="ARBA00023002"/>
    </source>
</evidence>